<evidence type="ECO:0000313" key="1">
    <source>
        <dbReference type="EMBL" id="RMU70501.1"/>
    </source>
</evidence>
<name>A0A3M5WIL5_PSEAP</name>
<dbReference type="SUPFAM" id="SSF56784">
    <property type="entry name" value="HAD-like"/>
    <property type="match status" value="1"/>
</dbReference>
<protein>
    <submittedName>
        <fullName evidence="1">HAD superfamily hydrolase</fullName>
    </submittedName>
</protein>
<dbReference type="GO" id="GO:0016787">
    <property type="term" value="F:hydrolase activity"/>
    <property type="evidence" value="ECO:0007669"/>
    <property type="project" value="UniProtKB-KW"/>
</dbReference>
<keyword evidence="1" id="KW-0378">Hydrolase</keyword>
<gene>
    <name evidence="1" type="ORF">ALP24_02130</name>
</gene>
<dbReference type="AlphaFoldDB" id="A0A3M5WIL5"/>
<dbReference type="Proteomes" id="UP000274315">
    <property type="component" value="Unassembled WGS sequence"/>
</dbReference>
<comment type="caution">
    <text evidence="1">The sequence shown here is derived from an EMBL/GenBank/DDBJ whole genome shotgun (WGS) entry which is preliminary data.</text>
</comment>
<organism evidence="1 2">
    <name type="scientific">Pseudomonas syringae pv. aptata</name>
    <dbReference type="NCBI Taxonomy" id="83167"/>
    <lineage>
        <taxon>Bacteria</taxon>
        <taxon>Pseudomonadati</taxon>
        <taxon>Pseudomonadota</taxon>
        <taxon>Gammaproteobacteria</taxon>
        <taxon>Pseudomonadales</taxon>
        <taxon>Pseudomonadaceae</taxon>
        <taxon>Pseudomonas</taxon>
        <taxon>Pseudomonas syringae</taxon>
    </lineage>
</organism>
<dbReference type="InterPro" id="IPR036412">
    <property type="entry name" value="HAD-like_sf"/>
</dbReference>
<sequence length="139" mass="15529">MSVRFILFDAFGTLLRIPQGRHPYRMILKDGIRQGRLPQPNNLHQVMTRSLSLAEAAELFEISVRPDLMVEIQGALDADLDSIEPFDDGMRAVEMLQAEGIKIAVASNLAAPYGEPVRRLYSAVVRLRATPFHEHSCAT</sequence>
<proteinExistence type="predicted"/>
<accession>A0A3M5WIL5</accession>
<dbReference type="EMBL" id="RBUF01000539">
    <property type="protein sequence ID" value="RMU70501.1"/>
    <property type="molecule type" value="Genomic_DNA"/>
</dbReference>
<reference evidence="1 2" key="1">
    <citation type="submission" date="2018-08" db="EMBL/GenBank/DDBJ databases">
        <title>Recombination of ecologically and evolutionarily significant loci maintains genetic cohesion in the Pseudomonas syringae species complex.</title>
        <authorList>
            <person name="Dillon M."/>
            <person name="Thakur S."/>
            <person name="Almeida R.N.D."/>
            <person name="Weir B.S."/>
            <person name="Guttman D.S."/>
        </authorList>
    </citation>
    <scope>NUCLEOTIDE SEQUENCE [LARGE SCALE GENOMIC DNA]</scope>
    <source>
        <strain evidence="1 2">ICMP 11935</strain>
    </source>
</reference>
<dbReference type="InterPro" id="IPR023214">
    <property type="entry name" value="HAD_sf"/>
</dbReference>
<dbReference type="Gene3D" id="3.40.50.1000">
    <property type="entry name" value="HAD superfamily/HAD-like"/>
    <property type="match status" value="1"/>
</dbReference>
<evidence type="ECO:0000313" key="2">
    <source>
        <dbReference type="Proteomes" id="UP000274315"/>
    </source>
</evidence>